<reference evidence="12" key="3">
    <citation type="submission" date="2025-09" db="UniProtKB">
        <authorList>
            <consortium name="Ensembl"/>
        </authorList>
    </citation>
    <scope>IDENTIFICATION</scope>
</reference>
<feature type="active site" evidence="8">
    <location>
        <position position="152"/>
    </location>
</feature>
<dbReference type="PANTHER" id="PTHR11371:SF11">
    <property type="entry name" value="DEOXYRIBONUCLEASE"/>
    <property type="match status" value="1"/>
</dbReference>
<dbReference type="SUPFAM" id="SSF56219">
    <property type="entry name" value="DNase I-like"/>
    <property type="match status" value="1"/>
</dbReference>
<keyword evidence="2 7" id="KW-0540">Nuclease</keyword>
<feature type="signal peptide" evidence="10">
    <location>
        <begin position="1"/>
        <end position="18"/>
    </location>
</feature>
<gene>
    <name evidence="12" type="primary">dnase1l1l</name>
</gene>
<evidence type="ECO:0000256" key="7">
    <source>
        <dbReference type="PIRNR" id="PIRNR000988"/>
    </source>
</evidence>
<proteinExistence type="inferred from homology"/>
<feature type="chain" id="PRO_5034811685" description="Deoxyribonuclease" evidence="10">
    <location>
        <begin position="19"/>
        <end position="298"/>
    </location>
</feature>
<dbReference type="FunFam" id="3.60.10.10:FF:000007">
    <property type="entry name" value="Deoxyribonuclease"/>
    <property type="match status" value="1"/>
</dbReference>
<evidence type="ECO:0000256" key="5">
    <source>
        <dbReference type="ARBA" id="ARBA00022801"/>
    </source>
</evidence>
<evidence type="ECO:0000256" key="9">
    <source>
        <dbReference type="PIRSR" id="PIRSR000988-2"/>
    </source>
</evidence>
<comment type="similarity">
    <text evidence="1 7">Belongs to the DNase I family.</text>
</comment>
<evidence type="ECO:0000259" key="11">
    <source>
        <dbReference type="Pfam" id="PF03372"/>
    </source>
</evidence>
<organism evidence="12 13">
    <name type="scientific">Erpetoichthys calabaricus</name>
    <name type="common">Rope fish</name>
    <name type="synonym">Calamoichthys calabaricus</name>
    <dbReference type="NCBI Taxonomy" id="27687"/>
    <lineage>
        <taxon>Eukaryota</taxon>
        <taxon>Metazoa</taxon>
        <taxon>Chordata</taxon>
        <taxon>Craniata</taxon>
        <taxon>Vertebrata</taxon>
        <taxon>Euteleostomi</taxon>
        <taxon>Actinopterygii</taxon>
        <taxon>Polypteriformes</taxon>
        <taxon>Polypteridae</taxon>
        <taxon>Erpetoichthys</taxon>
    </lineage>
</organism>
<keyword evidence="3 10" id="KW-0732">Signal</keyword>
<evidence type="ECO:0000256" key="8">
    <source>
        <dbReference type="PIRSR" id="PIRSR000988-1"/>
    </source>
</evidence>
<dbReference type="InterPro" id="IPR016202">
    <property type="entry name" value="DNase_I"/>
</dbReference>
<evidence type="ECO:0000256" key="1">
    <source>
        <dbReference type="ARBA" id="ARBA00007359"/>
    </source>
</evidence>
<protein>
    <recommendedName>
        <fullName evidence="7">Deoxyribonuclease</fullName>
    </recommendedName>
</protein>
<dbReference type="InterPro" id="IPR036691">
    <property type="entry name" value="Endo/exonu/phosph_ase_sf"/>
</dbReference>
<keyword evidence="5 7" id="KW-0378">Hydrolase</keyword>
<dbReference type="GO" id="GO:0006308">
    <property type="term" value="P:DNA catabolic process"/>
    <property type="evidence" value="ECO:0007669"/>
    <property type="project" value="InterPro"/>
</dbReference>
<reference evidence="12" key="2">
    <citation type="submission" date="2025-08" db="UniProtKB">
        <authorList>
            <consortium name="Ensembl"/>
        </authorList>
    </citation>
    <scope>IDENTIFICATION</scope>
</reference>
<evidence type="ECO:0000256" key="6">
    <source>
        <dbReference type="ARBA" id="ARBA00023157"/>
    </source>
</evidence>
<dbReference type="InterPro" id="IPR005135">
    <property type="entry name" value="Endo/exonuclease/phosphatase"/>
</dbReference>
<dbReference type="PRINTS" id="PR00130">
    <property type="entry name" value="DNASEI"/>
</dbReference>
<dbReference type="AlphaFoldDB" id="A0A8C4TA30"/>
<evidence type="ECO:0000313" key="12">
    <source>
        <dbReference type="Ensembl" id="ENSECRP00000027719.1"/>
    </source>
</evidence>
<sequence>MKSATLVLFIIGFHVSLAFKICAFNVKSFGEAKAANKQVMDILIKIISRCDVCLIQEVRDSKGEAVRVLIEGLNRFDKLHNYTFLGSERLGRNSYKEQYVFIFRSDVVQVRAFYQYPSTTKGDSDTFSREPFIAWFHSPHTAVKDFVLIAQHTSPKDAVREIDELFKVFESVKERWKTQNIMFLGDLNAACSYVTAKDWESIRLRKHPNFYWLIGDEEDTTVSEKTHCAYDRIVVHGKEFLNGIIVKSAKPFNFKKKYRLSEEDVGSFVVCFTIYTDRPACIVTAWQLQIVQVSHECP</sequence>
<feature type="active site" evidence="8">
    <location>
        <position position="97"/>
    </location>
</feature>
<dbReference type="GO" id="GO:0004530">
    <property type="term" value="F:deoxyribonuclease I activity"/>
    <property type="evidence" value="ECO:0007669"/>
    <property type="project" value="TreeGrafter"/>
</dbReference>
<keyword evidence="4 7" id="KW-0255">Endonuclease</keyword>
<evidence type="ECO:0000256" key="10">
    <source>
        <dbReference type="SAM" id="SignalP"/>
    </source>
</evidence>
<reference evidence="12" key="1">
    <citation type="submission" date="2021-06" db="EMBL/GenBank/DDBJ databases">
        <authorList>
            <consortium name="Wellcome Sanger Institute Data Sharing"/>
        </authorList>
    </citation>
    <scope>NUCLEOTIDE SEQUENCE [LARGE SCALE GENOMIC DNA]</scope>
</reference>
<dbReference type="Gene3D" id="3.60.10.10">
    <property type="entry name" value="Endonuclease/exonuclease/phosphatase"/>
    <property type="match status" value="1"/>
</dbReference>
<evidence type="ECO:0000256" key="3">
    <source>
        <dbReference type="ARBA" id="ARBA00022729"/>
    </source>
</evidence>
<feature type="disulfide bond" description="Essential for enzymatic activity" evidence="9">
    <location>
        <begin position="191"/>
        <end position="228"/>
    </location>
</feature>
<keyword evidence="13" id="KW-1185">Reference proteome</keyword>
<dbReference type="Proteomes" id="UP000694620">
    <property type="component" value="Chromosome 11"/>
</dbReference>
<evidence type="ECO:0000313" key="13">
    <source>
        <dbReference type="Proteomes" id="UP000694620"/>
    </source>
</evidence>
<evidence type="ECO:0000256" key="2">
    <source>
        <dbReference type="ARBA" id="ARBA00022722"/>
    </source>
</evidence>
<dbReference type="GO" id="GO:0003677">
    <property type="term" value="F:DNA binding"/>
    <property type="evidence" value="ECO:0007669"/>
    <property type="project" value="TreeGrafter"/>
</dbReference>
<dbReference type="CDD" id="cd10282">
    <property type="entry name" value="DNase1"/>
    <property type="match status" value="1"/>
</dbReference>
<name>A0A8C4TA30_ERPCA</name>
<feature type="domain" description="Endonuclease/exonuclease/phosphatase" evidence="11">
    <location>
        <begin position="23"/>
        <end position="237"/>
    </location>
</feature>
<dbReference type="SMART" id="SM00476">
    <property type="entry name" value="DNaseIc"/>
    <property type="match status" value="1"/>
</dbReference>
<dbReference type="Ensembl" id="ENSECRT00000028296.1">
    <property type="protein sequence ID" value="ENSECRP00000027719.1"/>
    <property type="gene ID" value="ENSECRG00000018657.1"/>
</dbReference>
<keyword evidence="6 9" id="KW-1015">Disulfide bond</keyword>
<evidence type="ECO:0000256" key="4">
    <source>
        <dbReference type="ARBA" id="ARBA00022759"/>
    </source>
</evidence>
<accession>A0A8C4TA30</accession>
<dbReference type="PANTHER" id="PTHR11371">
    <property type="entry name" value="DEOXYRIBONUCLEASE"/>
    <property type="match status" value="1"/>
</dbReference>
<dbReference type="PIRSF" id="PIRSF000988">
    <property type="entry name" value="DNase_I_euk"/>
    <property type="match status" value="1"/>
</dbReference>
<dbReference type="Pfam" id="PF03372">
    <property type="entry name" value="Exo_endo_phos"/>
    <property type="match status" value="1"/>
</dbReference>
<dbReference type="GO" id="GO:0005634">
    <property type="term" value="C:nucleus"/>
    <property type="evidence" value="ECO:0007669"/>
    <property type="project" value="TreeGrafter"/>
</dbReference>
<dbReference type="GeneTree" id="ENSGT00950000182846"/>